<dbReference type="AlphaFoldDB" id="A0A4U3KT39"/>
<comment type="caution">
    <text evidence="2">The sequence shown here is derived from an EMBL/GenBank/DDBJ whole genome shotgun (WGS) entry which is preliminary data.</text>
</comment>
<sequence length="137" mass="15817">MRLILDTNVLVSANIQRSYPYFIVDRVFVDSTLQLCISEELFAEYVEVLNREKFAKFLDFHTRAQALLRDIGTYALKFTPTTKVTLISDEPDNRLLELAETCGADYLVTGNTNDFKMTEYKGTKIVSPKEFFEVLNR</sequence>
<evidence type="ECO:0000313" key="3">
    <source>
        <dbReference type="Proteomes" id="UP000305848"/>
    </source>
</evidence>
<dbReference type="InterPro" id="IPR029060">
    <property type="entry name" value="PIN-like_dom_sf"/>
</dbReference>
<dbReference type="SUPFAM" id="SSF88723">
    <property type="entry name" value="PIN domain-like"/>
    <property type="match status" value="1"/>
</dbReference>
<protein>
    <submittedName>
        <fullName evidence="2">Putative toxin-antitoxin system toxin component, PIN family</fullName>
    </submittedName>
</protein>
<accession>A0A4U3KT39</accession>
<evidence type="ECO:0000259" key="1">
    <source>
        <dbReference type="Pfam" id="PF13470"/>
    </source>
</evidence>
<name>A0A4U3KT39_9BACT</name>
<reference evidence="2 3" key="1">
    <citation type="submission" date="2019-05" db="EMBL/GenBank/DDBJ databases">
        <title>Panacibacter sp. strain 17mud1-8 Genome sequencing and assembly.</title>
        <authorList>
            <person name="Chhetri G."/>
        </authorList>
    </citation>
    <scope>NUCLEOTIDE SEQUENCE [LARGE SCALE GENOMIC DNA]</scope>
    <source>
        <strain evidence="2 3">17mud1-8</strain>
    </source>
</reference>
<feature type="domain" description="PIN" evidence="1">
    <location>
        <begin position="2"/>
        <end position="112"/>
    </location>
</feature>
<dbReference type="InterPro" id="IPR002850">
    <property type="entry name" value="PIN_toxin-like"/>
</dbReference>
<dbReference type="Pfam" id="PF13470">
    <property type="entry name" value="PIN_3"/>
    <property type="match status" value="1"/>
</dbReference>
<keyword evidence="3" id="KW-1185">Reference proteome</keyword>
<dbReference type="PANTHER" id="PTHR34610:SF3">
    <property type="entry name" value="SSL7007 PROTEIN"/>
    <property type="match status" value="1"/>
</dbReference>
<dbReference type="RefSeq" id="WP_137263918.1">
    <property type="nucleotide sequence ID" value="NZ_SZQL01000027.1"/>
</dbReference>
<evidence type="ECO:0000313" key="2">
    <source>
        <dbReference type="EMBL" id="TKK64869.1"/>
    </source>
</evidence>
<organism evidence="2 3">
    <name type="scientific">Ilyomonas limi</name>
    <dbReference type="NCBI Taxonomy" id="2575867"/>
    <lineage>
        <taxon>Bacteria</taxon>
        <taxon>Pseudomonadati</taxon>
        <taxon>Bacteroidota</taxon>
        <taxon>Chitinophagia</taxon>
        <taxon>Chitinophagales</taxon>
        <taxon>Chitinophagaceae</taxon>
        <taxon>Ilyomonas</taxon>
    </lineage>
</organism>
<dbReference type="OrthoDB" id="595154at2"/>
<proteinExistence type="predicted"/>
<dbReference type="NCBIfam" id="TIGR00305">
    <property type="entry name" value="putative toxin-antitoxin system toxin component, PIN family"/>
    <property type="match status" value="1"/>
</dbReference>
<dbReference type="Proteomes" id="UP000305848">
    <property type="component" value="Unassembled WGS sequence"/>
</dbReference>
<dbReference type="EMBL" id="SZQL01000027">
    <property type="protein sequence ID" value="TKK64869.1"/>
    <property type="molecule type" value="Genomic_DNA"/>
</dbReference>
<dbReference type="PANTHER" id="PTHR34610">
    <property type="entry name" value="SSL7007 PROTEIN"/>
    <property type="match status" value="1"/>
</dbReference>
<dbReference type="InterPro" id="IPR002716">
    <property type="entry name" value="PIN_dom"/>
</dbReference>
<gene>
    <name evidence="2" type="ORF">FC093_21695</name>
</gene>